<keyword evidence="5 14" id="KW-1133">Transmembrane helix</keyword>
<keyword evidence="11 12" id="KW-0807">Transducer</keyword>
<sequence>MALSEISKCVEATFQAVPHEETAGLWPLDLSLPGQLSAQDNEHLCQDLSLGRGPSSPGTQLLCTHTKPNSPASEQLVSGGHATVPKKPTPEEVLTLTVPAFAQTTVPHRQLPAQGLPALAPGLHCSSSHGREGQGSVLVFKFRGQTPGHPPHPASAIDILSPAIRLLQVPQGRTVGGLTMKPQQENKPGAAGGLHSTTVALSGRAAETQRGNASAVTSPVPVTVLPDVVTSNCNGSFEESRVFLVVVYSAVFMLGLPANCLTAWLTLLQVLQGNVLAVYLFCLALCELLYISTLPLWAIYIQNQHYWTLGIWACRVTGYIFFCNLYVSILFLCCISCDRFMAVVYALESRGRRHQWTAVLISVSVFAVVGLAHCPVFKMEEKETCFEASMDTKIAGYYYLRFTVGFAIPLLVIAFTNQRIFRSIKLSTGLSDTQKAKVKHSAIAVVTIFLVCFAPYHLVLLTKAVAYSYYKGDPGIMRAFEASLCKLSAVFLCLSTVNSVADPIIYVLATDHSRQEVSRIHKEWKKCSAKAEVTKLTCSRDSEEVPLPTSLTNDSTFPRTVYPSESEPALGGSLDTLERLCEESR</sequence>
<evidence type="ECO:0000256" key="13">
    <source>
        <dbReference type="SAM" id="MobiDB-lite"/>
    </source>
</evidence>
<proteinExistence type="inferred from homology"/>
<feature type="region of interest" description="Disordered" evidence="13">
    <location>
        <begin position="544"/>
        <end position="572"/>
    </location>
</feature>
<evidence type="ECO:0000256" key="14">
    <source>
        <dbReference type="SAM" id="Phobius"/>
    </source>
</evidence>
<dbReference type="GO" id="GO:0000082">
    <property type="term" value="P:G1/S transition of mitotic cell cycle"/>
    <property type="evidence" value="ECO:0007669"/>
    <property type="project" value="TreeGrafter"/>
</dbReference>
<keyword evidence="9 12" id="KW-0675">Receptor</keyword>
<feature type="compositionally biased region" description="Polar residues" evidence="13">
    <location>
        <begin position="66"/>
        <end position="76"/>
    </location>
</feature>
<evidence type="ECO:0000256" key="10">
    <source>
        <dbReference type="ARBA" id="ARBA00023180"/>
    </source>
</evidence>
<keyword evidence="6 12" id="KW-0297">G-protein coupled receptor</keyword>
<dbReference type="RefSeq" id="XP_021535610.1">
    <property type="nucleotide sequence ID" value="XM_021679935.1"/>
</dbReference>
<evidence type="ECO:0000256" key="11">
    <source>
        <dbReference type="ARBA" id="ARBA00023224"/>
    </source>
</evidence>
<gene>
    <name evidence="17" type="primary">GPR132</name>
</gene>
<dbReference type="CTD" id="29933"/>
<organism evidence="16 17">
    <name type="scientific">Neomonachus schauinslandi</name>
    <name type="common">Hawaiian monk seal</name>
    <name type="synonym">Monachus schauinslandi</name>
    <dbReference type="NCBI Taxonomy" id="29088"/>
    <lineage>
        <taxon>Eukaryota</taxon>
        <taxon>Metazoa</taxon>
        <taxon>Chordata</taxon>
        <taxon>Craniata</taxon>
        <taxon>Vertebrata</taxon>
        <taxon>Euteleostomi</taxon>
        <taxon>Mammalia</taxon>
        <taxon>Eutheria</taxon>
        <taxon>Laurasiatheria</taxon>
        <taxon>Carnivora</taxon>
        <taxon>Caniformia</taxon>
        <taxon>Pinnipedia</taxon>
        <taxon>Phocidae</taxon>
        <taxon>Monachinae</taxon>
        <taxon>Monachini</taxon>
        <taxon>Neomonachus</taxon>
    </lineage>
</organism>
<keyword evidence="10" id="KW-0325">Glycoprotein</keyword>
<feature type="domain" description="G-protein coupled receptors family 1 profile" evidence="15">
    <location>
        <begin position="258"/>
        <end position="506"/>
    </location>
</feature>
<dbReference type="InterPro" id="IPR005388">
    <property type="entry name" value="G2A_lysphc_rcpt"/>
</dbReference>
<evidence type="ECO:0000256" key="2">
    <source>
        <dbReference type="ARBA" id="ARBA00010663"/>
    </source>
</evidence>
<dbReference type="InterPro" id="IPR000276">
    <property type="entry name" value="GPCR_Rhodpsn"/>
</dbReference>
<feature type="transmembrane region" description="Helical" evidence="14">
    <location>
        <begin position="242"/>
        <end position="265"/>
    </location>
</feature>
<reference evidence="17" key="1">
    <citation type="submission" date="2025-08" db="UniProtKB">
        <authorList>
            <consortium name="RefSeq"/>
        </authorList>
    </citation>
    <scope>IDENTIFICATION</scope>
    <source>
        <tissue evidence="17">Blood</tissue>
    </source>
</reference>
<dbReference type="PROSITE" id="PS00237">
    <property type="entry name" value="G_PROTEIN_RECEP_F1_1"/>
    <property type="match status" value="1"/>
</dbReference>
<evidence type="ECO:0000256" key="8">
    <source>
        <dbReference type="ARBA" id="ARBA00023157"/>
    </source>
</evidence>
<dbReference type="KEGG" id="nsu:110571770"/>
<dbReference type="Pfam" id="PF00001">
    <property type="entry name" value="7tm_1"/>
    <property type="match status" value="1"/>
</dbReference>
<dbReference type="GO" id="GO:0004930">
    <property type="term" value="F:G protein-coupled receptor activity"/>
    <property type="evidence" value="ECO:0007669"/>
    <property type="project" value="UniProtKB-KW"/>
</dbReference>
<dbReference type="STRING" id="29088.A0A2Y9GC05"/>
<keyword evidence="16" id="KW-1185">Reference proteome</keyword>
<dbReference type="AlphaFoldDB" id="A0A2Y9GC05"/>
<evidence type="ECO:0000256" key="6">
    <source>
        <dbReference type="ARBA" id="ARBA00023040"/>
    </source>
</evidence>
<accession>A0A2Y9GC05</accession>
<evidence type="ECO:0000256" key="9">
    <source>
        <dbReference type="ARBA" id="ARBA00023170"/>
    </source>
</evidence>
<protein>
    <submittedName>
        <fullName evidence="17">Probable G-protein coupled receptor 132</fullName>
    </submittedName>
</protein>
<feature type="transmembrane region" description="Helical" evidence="14">
    <location>
        <begin position="356"/>
        <end position="378"/>
    </location>
</feature>
<dbReference type="InterPro" id="IPR017452">
    <property type="entry name" value="GPCR_Rhodpsn_7TM"/>
</dbReference>
<dbReference type="SUPFAM" id="SSF81321">
    <property type="entry name" value="Family A G protein-coupled receptor-like"/>
    <property type="match status" value="1"/>
</dbReference>
<comment type="similarity">
    <text evidence="2 12">Belongs to the G-protein coupled receptor 1 family.</text>
</comment>
<feature type="transmembrane region" description="Helical" evidence="14">
    <location>
        <begin position="442"/>
        <end position="469"/>
    </location>
</feature>
<dbReference type="GO" id="GO:0005886">
    <property type="term" value="C:plasma membrane"/>
    <property type="evidence" value="ECO:0007669"/>
    <property type="project" value="UniProtKB-SubCell"/>
</dbReference>
<evidence type="ECO:0000256" key="5">
    <source>
        <dbReference type="ARBA" id="ARBA00022989"/>
    </source>
</evidence>
<dbReference type="CDD" id="cd15364">
    <property type="entry name" value="7tmA_GPR132_G2A"/>
    <property type="match status" value="1"/>
</dbReference>
<feature type="region of interest" description="Disordered" evidence="13">
    <location>
        <begin position="66"/>
        <end position="87"/>
    </location>
</feature>
<comment type="subcellular location">
    <subcellularLocation>
        <location evidence="1">Cell membrane</location>
        <topology evidence="1">Multi-pass membrane protein</topology>
    </subcellularLocation>
</comment>
<evidence type="ECO:0000259" key="15">
    <source>
        <dbReference type="PROSITE" id="PS50262"/>
    </source>
</evidence>
<dbReference type="PANTHER" id="PTHR24234">
    <property type="entry name" value="LYSOPHOSPHATIDIC ACID RECEPTOR 5/SPHINGOSYLPHOSPHORYLCHOLINE RECEPTOR"/>
    <property type="match status" value="1"/>
</dbReference>
<dbReference type="FunFam" id="1.20.1070.10:FF:000065">
    <property type="entry name" value="G-protein coupled receptor 4"/>
    <property type="match status" value="1"/>
</dbReference>
<keyword evidence="4 12" id="KW-0812">Transmembrane</keyword>
<evidence type="ECO:0000256" key="3">
    <source>
        <dbReference type="ARBA" id="ARBA00022475"/>
    </source>
</evidence>
<evidence type="ECO:0000256" key="12">
    <source>
        <dbReference type="RuleBase" id="RU000688"/>
    </source>
</evidence>
<dbReference type="GeneID" id="110571770"/>
<evidence type="ECO:0000313" key="17">
    <source>
        <dbReference type="RefSeq" id="XP_021535610.1"/>
    </source>
</evidence>
<dbReference type="PRINTS" id="PR01563">
    <property type="entry name" value="G2ARECEPTOR"/>
</dbReference>
<dbReference type="PROSITE" id="PS50262">
    <property type="entry name" value="G_PROTEIN_RECEP_F1_2"/>
    <property type="match status" value="1"/>
</dbReference>
<dbReference type="GO" id="GO:0010972">
    <property type="term" value="P:negative regulation of G2/M transition of mitotic cell cycle"/>
    <property type="evidence" value="ECO:0007669"/>
    <property type="project" value="TreeGrafter"/>
</dbReference>
<feature type="transmembrane region" description="Helical" evidence="14">
    <location>
        <begin position="306"/>
        <end position="335"/>
    </location>
</feature>
<feature type="compositionally biased region" description="Polar residues" evidence="13">
    <location>
        <begin position="549"/>
        <end position="558"/>
    </location>
</feature>
<feature type="transmembrane region" description="Helical" evidence="14">
    <location>
        <begin position="277"/>
        <end position="300"/>
    </location>
</feature>
<feature type="transmembrane region" description="Helical" evidence="14">
    <location>
        <begin position="398"/>
        <end position="421"/>
    </location>
</feature>
<dbReference type="InParanoid" id="A0A2Y9GC05"/>
<dbReference type="Gene3D" id="1.20.1070.10">
    <property type="entry name" value="Rhodopsin 7-helix transmembrane proteins"/>
    <property type="match status" value="1"/>
</dbReference>
<keyword evidence="3" id="KW-1003">Cell membrane</keyword>
<keyword evidence="7 14" id="KW-0472">Membrane</keyword>
<dbReference type="Proteomes" id="UP000248481">
    <property type="component" value="Chromosome 9"/>
</dbReference>
<dbReference type="PRINTS" id="PR00237">
    <property type="entry name" value="GPCRRHODOPSN"/>
</dbReference>
<evidence type="ECO:0000256" key="4">
    <source>
        <dbReference type="ARBA" id="ARBA00022692"/>
    </source>
</evidence>
<keyword evidence="8" id="KW-1015">Disulfide bond</keyword>
<feature type="transmembrane region" description="Helical" evidence="14">
    <location>
        <begin position="489"/>
        <end position="509"/>
    </location>
</feature>
<evidence type="ECO:0000256" key="1">
    <source>
        <dbReference type="ARBA" id="ARBA00004651"/>
    </source>
</evidence>
<evidence type="ECO:0000313" key="16">
    <source>
        <dbReference type="Proteomes" id="UP000248481"/>
    </source>
</evidence>
<evidence type="ECO:0000256" key="7">
    <source>
        <dbReference type="ARBA" id="ARBA00023136"/>
    </source>
</evidence>
<name>A0A2Y9GC05_NEOSC</name>
<dbReference type="PANTHER" id="PTHR24234:SF7">
    <property type="entry name" value="G-PROTEIN COUPLED RECEPTOR 132-RELATED"/>
    <property type="match status" value="1"/>
</dbReference>